<dbReference type="Proteomes" id="UP000807115">
    <property type="component" value="Chromosome 10"/>
</dbReference>
<organism evidence="2 3">
    <name type="scientific">Sorghum bicolor</name>
    <name type="common">Sorghum</name>
    <name type="synonym">Sorghum vulgare</name>
    <dbReference type="NCBI Taxonomy" id="4558"/>
    <lineage>
        <taxon>Eukaryota</taxon>
        <taxon>Viridiplantae</taxon>
        <taxon>Streptophyta</taxon>
        <taxon>Embryophyta</taxon>
        <taxon>Tracheophyta</taxon>
        <taxon>Spermatophyta</taxon>
        <taxon>Magnoliopsida</taxon>
        <taxon>Liliopsida</taxon>
        <taxon>Poales</taxon>
        <taxon>Poaceae</taxon>
        <taxon>PACMAD clade</taxon>
        <taxon>Panicoideae</taxon>
        <taxon>Andropogonodae</taxon>
        <taxon>Andropogoneae</taxon>
        <taxon>Sorghinae</taxon>
        <taxon>Sorghum</taxon>
    </lineage>
</organism>
<name>A0A921Q3E4_SORBI</name>
<sequence>MENGDETLASPTVAAAEKAALNDGVAEEEQVPITHPAKSYAAVAVENPAPIGGVAKEEEGDADTHTAARSYAAVATRVKIEDLRVAKIELEAKLGEARRENKSLAEQTHGASATTTTTKEREAPAAKAPKEGEVARRASETVVV</sequence>
<proteinExistence type="predicted"/>
<dbReference type="AlphaFoldDB" id="A0A921Q3E4"/>
<evidence type="ECO:0000256" key="1">
    <source>
        <dbReference type="SAM" id="MobiDB-lite"/>
    </source>
</evidence>
<comment type="caution">
    <text evidence="2">The sequence shown here is derived from an EMBL/GenBank/DDBJ whole genome shotgun (WGS) entry which is preliminary data.</text>
</comment>
<dbReference type="EMBL" id="CM027689">
    <property type="protein sequence ID" value="KAG0513457.1"/>
    <property type="molecule type" value="Genomic_DNA"/>
</dbReference>
<reference evidence="2" key="2">
    <citation type="submission" date="2020-10" db="EMBL/GenBank/DDBJ databases">
        <authorList>
            <person name="Cooper E.A."/>
            <person name="Brenton Z.W."/>
            <person name="Flinn B.S."/>
            <person name="Jenkins J."/>
            <person name="Shu S."/>
            <person name="Flowers D."/>
            <person name="Luo F."/>
            <person name="Wang Y."/>
            <person name="Xia P."/>
            <person name="Barry K."/>
            <person name="Daum C."/>
            <person name="Lipzen A."/>
            <person name="Yoshinaga Y."/>
            <person name="Schmutz J."/>
            <person name="Saski C."/>
            <person name="Vermerris W."/>
            <person name="Kresovich S."/>
        </authorList>
    </citation>
    <scope>NUCLEOTIDE SEQUENCE</scope>
</reference>
<gene>
    <name evidence="2" type="ORF">BDA96_10G103900</name>
</gene>
<evidence type="ECO:0000313" key="2">
    <source>
        <dbReference type="EMBL" id="KAG0513457.1"/>
    </source>
</evidence>
<reference evidence="2" key="1">
    <citation type="journal article" date="2019" name="BMC Genomics">
        <title>A new reference genome for Sorghum bicolor reveals high levels of sequence similarity between sweet and grain genotypes: implications for the genetics of sugar metabolism.</title>
        <authorList>
            <person name="Cooper E.A."/>
            <person name="Brenton Z.W."/>
            <person name="Flinn B.S."/>
            <person name="Jenkins J."/>
            <person name="Shu S."/>
            <person name="Flowers D."/>
            <person name="Luo F."/>
            <person name="Wang Y."/>
            <person name="Xia P."/>
            <person name="Barry K."/>
            <person name="Daum C."/>
            <person name="Lipzen A."/>
            <person name="Yoshinaga Y."/>
            <person name="Schmutz J."/>
            <person name="Saski C."/>
            <person name="Vermerris W."/>
            <person name="Kresovich S."/>
        </authorList>
    </citation>
    <scope>NUCLEOTIDE SEQUENCE</scope>
</reference>
<accession>A0A921Q3E4</accession>
<protein>
    <submittedName>
        <fullName evidence="2">Uncharacterized protein</fullName>
    </submittedName>
</protein>
<evidence type="ECO:0000313" key="3">
    <source>
        <dbReference type="Proteomes" id="UP000807115"/>
    </source>
</evidence>
<feature type="compositionally biased region" description="Basic and acidic residues" evidence="1">
    <location>
        <begin position="118"/>
        <end position="144"/>
    </location>
</feature>
<feature type="region of interest" description="Disordered" evidence="1">
    <location>
        <begin position="97"/>
        <end position="144"/>
    </location>
</feature>